<sequence length="559" mass="64990">MEEVDNIIIDSLRNLSCNIDEDVQSLKQFTTEIVYSSMVFCLQAINPDIHFVHSLPQSMSLRLKNATTIAEHIKELGYRGDMGYQTILYCNEIEIRRVLMFLVERLPREVHKSTVSTELGYVPKLVKKIDESVRLNLEKPWVPSEFLKFGSRDCKKMVLKQDFGYGHNLQSEIIQIPDLQKQDCVESLKQYWVHYLPEVTKQCLKQNVVPSLLYRDSEFTDLAFSTKVENVETNSLVNNIEISNANLVKHNGTTVPELSIFEIEINKIRCAIEENKHKYEELQISYNNLDKQLAQITDERHKKEAALKESLTKIKTRSKTLAVLQNKENLIKLKNLVDNGNKRLVELANHWNDIQSPLLQEYQELQEQLKTRKSKIRDEEQKLQNLKDKKISLKKELSEKEKLEQQLATEYEKLNKNTNRSAYTRRILEIIANIKKQSEEIQKILIDTKIVQKDINSLNGQLDRSFTLSDELIFRDAKRDAMARSAYKLLATLHKDCGEVVQAVTTVGLVERESRNLQEQIDAELCKEVTSKLERLNNDIIEMKRENALLINKLTERTC</sequence>
<feature type="coiled-coil region" evidence="3">
    <location>
        <begin position="272"/>
        <end position="306"/>
    </location>
</feature>
<evidence type="ECO:0000256" key="1">
    <source>
        <dbReference type="ARBA" id="ARBA00006438"/>
    </source>
</evidence>
<dbReference type="InterPro" id="IPR008530">
    <property type="entry name" value="CCDC22"/>
</dbReference>
<evidence type="ECO:0000256" key="2">
    <source>
        <dbReference type="ARBA" id="ARBA00017553"/>
    </source>
</evidence>
<evidence type="ECO:0000256" key="3">
    <source>
        <dbReference type="SAM" id="Coils"/>
    </source>
</evidence>
<keyword evidence="7" id="KW-1185">Reference proteome</keyword>
<feature type="coiled-coil region" evidence="3">
    <location>
        <begin position="526"/>
        <end position="553"/>
    </location>
</feature>
<feature type="domain" description="CCDC22 coiled-coil" evidence="4">
    <location>
        <begin position="263"/>
        <end position="524"/>
    </location>
</feature>
<dbReference type="Proteomes" id="UP001353858">
    <property type="component" value="Unassembled WGS sequence"/>
</dbReference>
<name>A0AAN7PHI6_9COLE</name>
<evidence type="ECO:0000259" key="4">
    <source>
        <dbReference type="Pfam" id="PF05667"/>
    </source>
</evidence>
<accession>A0AAN7PHI6</accession>
<feature type="coiled-coil region" evidence="3">
    <location>
        <begin position="359"/>
        <end position="420"/>
    </location>
</feature>
<dbReference type="Pfam" id="PF21674">
    <property type="entry name" value="CCDC22_N"/>
    <property type="match status" value="1"/>
</dbReference>
<dbReference type="EMBL" id="JARPUR010000001">
    <property type="protein sequence ID" value="KAK4886403.1"/>
    <property type="molecule type" value="Genomic_DNA"/>
</dbReference>
<evidence type="ECO:0000259" key="5">
    <source>
        <dbReference type="Pfam" id="PF21674"/>
    </source>
</evidence>
<gene>
    <name evidence="6" type="ORF">RN001_002674</name>
</gene>
<dbReference type="PANTHER" id="PTHR15668">
    <property type="entry name" value="JM1 PROTEIN"/>
    <property type="match status" value="1"/>
</dbReference>
<evidence type="ECO:0000313" key="7">
    <source>
        <dbReference type="Proteomes" id="UP001353858"/>
    </source>
</evidence>
<feature type="domain" description="CCDC22 N-terminal" evidence="5">
    <location>
        <begin position="1"/>
        <end position="107"/>
    </location>
</feature>
<protein>
    <recommendedName>
        <fullName evidence="2">Coiled-coil domain-containing protein 22 homolog</fullName>
    </recommendedName>
</protein>
<dbReference type="PANTHER" id="PTHR15668:SF4">
    <property type="entry name" value="COILED-COIL DOMAIN-CONTAINING PROTEIN 22"/>
    <property type="match status" value="1"/>
</dbReference>
<evidence type="ECO:0000313" key="6">
    <source>
        <dbReference type="EMBL" id="KAK4886403.1"/>
    </source>
</evidence>
<keyword evidence="3" id="KW-0175">Coiled coil</keyword>
<organism evidence="6 7">
    <name type="scientific">Aquatica leii</name>
    <dbReference type="NCBI Taxonomy" id="1421715"/>
    <lineage>
        <taxon>Eukaryota</taxon>
        <taxon>Metazoa</taxon>
        <taxon>Ecdysozoa</taxon>
        <taxon>Arthropoda</taxon>
        <taxon>Hexapoda</taxon>
        <taxon>Insecta</taxon>
        <taxon>Pterygota</taxon>
        <taxon>Neoptera</taxon>
        <taxon>Endopterygota</taxon>
        <taxon>Coleoptera</taxon>
        <taxon>Polyphaga</taxon>
        <taxon>Elateriformia</taxon>
        <taxon>Elateroidea</taxon>
        <taxon>Lampyridae</taxon>
        <taxon>Luciolinae</taxon>
        <taxon>Aquatica</taxon>
    </lineage>
</organism>
<reference evidence="7" key="1">
    <citation type="submission" date="2023-01" db="EMBL/GenBank/DDBJ databases">
        <title>Key to firefly adult light organ development and bioluminescence: homeobox transcription factors regulate luciferase expression and transportation to peroxisome.</title>
        <authorList>
            <person name="Fu X."/>
        </authorList>
    </citation>
    <scope>NUCLEOTIDE SEQUENCE [LARGE SCALE GENOMIC DNA]</scope>
</reference>
<dbReference type="AlphaFoldDB" id="A0AAN7PHI6"/>
<dbReference type="Pfam" id="PF05667">
    <property type="entry name" value="CCDC22_CC"/>
    <property type="match status" value="1"/>
</dbReference>
<comment type="caution">
    <text evidence="6">The sequence shown here is derived from an EMBL/GenBank/DDBJ whole genome shotgun (WGS) entry which is preliminary data.</text>
</comment>
<comment type="similarity">
    <text evidence="1">Belongs to the CCDC22 family.</text>
</comment>
<dbReference type="GO" id="GO:0097602">
    <property type="term" value="F:cullin family protein binding"/>
    <property type="evidence" value="ECO:0007669"/>
    <property type="project" value="TreeGrafter"/>
</dbReference>
<dbReference type="InterPro" id="IPR048348">
    <property type="entry name" value="CCDC22_CC"/>
</dbReference>
<proteinExistence type="inferred from homology"/>
<dbReference type="GO" id="GO:2000060">
    <property type="term" value="P:positive regulation of ubiquitin-dependent protein catabolic process"/>
    <property type="evidence" value="ECO:0007669"/>
    <property type="project" value="TreeGrafter"/>
</dbReference>
<dbReference type="InterPro" id="IPR048349">
    <property type="entry name" value="CCDC22_N"/>
</dbReference>